<dbReference type="SUPFAM" id="SSF57535">
    <property type="entry name" value="Complement control module/SCR domain"/>
    <property type="match status" value="15"/>
</dbReference>
<feature type="domain" description="Sushi" evidence="6">
    <location>
        <begin position="105"/>
        <end position="167"/>
    </location>
</feature>
<comment type="caution">
    <text evidence="7">The sequence shown here is derived from an EMBL/GenBank/DDBJ whole genome shotgun (WGS) entry which is preliminary data.</text>
</comment>
<feature type="domain" description="Sushi" evidence="6">
    <location>
        <begin position="660"/>
        <end position="717"/>
    </location>
</feature>
<dbReference type="OrthoDB" id="6127264at2759"/>
<feature type="domain" description="Sushi" evidence="6">
    <location>
        <begin position="593"/>
        <end position="659"/>
    </location>
</feature>
<feature type="domain" description="Sushi" evidence="6">
    <location>
        <begin position="783"/>
        <end position="839"/>
    </location>
</feature>
<dbReference type="Pfam" id="PF00084">
    <property type="entry name" value="Sushi"/>
    <property type="match status" value="12"/>
</dbReference>
<feature type="domain" description="Sushi" evidence="6">
    <location>
        <begin position="168"/>
        <end position="224"/>
    </location>
</feature>
<dbReference type="Proteomes" id="UP001148018">
    <property type="component" value="Unassembled WGS sequence"/>
</dbReference>
<dbReference type="CDD" id="cd00033">
    <property type="entry name" value="CCP"/>
    <property type="match status" value="12"/>
</dbReference>
<feature type="domain" description="Sushi" evidence="6">
    <location>
        <begin position="350"/>
        <end position="406"/>
    </location>
</feature>
<dbReference type="PROSITE" id="PS50923">
    <property type="entry name" value="SUSHI"/>
    <property type="match status" value="14"/>
</dbReference>
<feature type="domain" description="Sushi" evidence="6">
    <location>
        <begin position="720"/>
        <end position="782"/>
    </location>
</feature>
<protein>
    <recommendedName>
        <fullName evidence="6">Sushi domain-containing protein</fullName>
    </recommendedName>
</protein>
<gene>
    <name evidence="7" type="ORF">NHX12_012979</name>
</gene>
<evidence type="ECO:0000313" key="7">
    <source>
        <dbReference type="EMBL" id="KAJ3586582.1"/>
    </source>
</evidence>
<dbReference type="AlphaFoldDB" id="A0A9Q0DE25"/>
<dbReference type="InterPro" id="IPR000436">
    <property type="entry name" value="Sushi_SCR_CCP_dom"/>
</dbReference>
<evidence type="ECO:0000256" key="1">
    <source>
        <dbReference type="ARBA" id="ARBA00022729"/>
    </source>
</evidence>
<evidence type="ECO:0000256" key="2">
    <source>
        <dbReference type="ARBA" id="ARBA00022737"/>
    </source>
</evidence>
<feature type="domain" description="Sushi" evidence="6">
    <location>
        <begin position="529"/>
        <end position="586"/>
    </location>
</feature>
<keyword evidence="3" id="KW-1015">Disulfide bond</keyword>
<dbReference type="Gene3D" id="2.10.70.10">
    <property type="entry name" value="Complement Module, domain 1"/>
    <property type="match status" value="15"/>
</dbReference>
<comment type="caution">
    <text evidence="4">Lacks conserved residue(s) required for the propagation of feature annotation.</text>
</comment>
<dbReference type="InterPro" id="IPR051277">
    <property type="entry name" value="SEZ6_CSMD_C4BPB_Regulators"/>
</dbReference>
<feature type="signal peptide" evidence="5">
    <location>
        <begin position="1"/>
        <end position="23"/>
    </location>
</feature>
<feature type="domain" description="Sushi" evidence="6">
    <location>
        <begin position="287"/>
        <end position="349"/>
    </location>
</feature>
<feature type="domain" description="Sushi" evidence="6">
    <location>
        <begin position="900"/>
        <end position="961"/>
    </location>
</feature>
<sequence length="961" mass="105241">MTPTMIRLSGIGLFLAFSLAVHATEEEVLFTRTCEKPPKRLGTQINATKMTKFMDGERVYYDCLDGYSRTKWYYRTNGKSYVDCLNGTWTRLTLSCSPSSGASSGTCDRPASNNANVYLESNSTQYPSGARVRYTCAVGYAHVGGSKYRRCYPRKGTWSPLKIRCEPKSCGSAGEIENGEYDYTGVEFGGMATAACNEGYQLVGRATRTCLSEGWDGHTATCVRQAVDCDPPETNAEMTSIWRASYTYRQVIQYRCPQGTLVGQANLWCAENGTWSAPPPVCRASSGACERPASNNANVYFDSSSTQFPSGVTVRYTCAVGYAHVGGSRYRTCYPGKGTWSPLAIRCEPKSCGSAGEIENGEYVYTGVEFGGMVTAACNEGYQLVGRATRTCLSEGWDGRTATCQASSRACERPASNNANVYLDSSSTQFPSGATVRYTCAVGYAHVGGSRYRTCSPGKGTWSPLAIRCEPKSCGSAGEIENGEYVYTGVEFGGMPHTHSITRYQLVGRATRTCLSEGWDGRTATCQAVHCDPPETNAEMTSIWRASYTYRQVIQYRCPQGTLVGQAHLWCTENGTWSAPPPACREEEVLFTRTCEKPPKRLGTQINATKMTKFMDGERVYYDCLDGYSRTKWHYRTNGKSYVDCLNGTWTRLTLSCSPVHCDPPETNAEMTSIWRASYTYRQVIQYRCPQGTLVGQAHLWCTENGTWSAPPPACRASSGACERPASNNANVYLESSSTQFPSGARVRYTCAVGYAHVGGTRYRTCYPGKGTWSPLKIRCEPKSCGSAGEIENGEYDYTGVEFGGMATAACNEGYQLVGRATRTCLSEGWDGRTATCQAVHCDPPETNAEMTSIWRASYTYRQVIQYRCPQGTLVGQAYLWCAENGTWSAPPPACRASSRACERPASNNANVYLDSSSTQFPSGATVRYTCAVGYAHVGGTRYRTCNPGKGTWSPLEIRCE</sequence>
<feature type="chain" id="PRO_5040166308" description="Sushi domain-containing protein" evidence="5">
    <location>
        <begin position="24"/>
        <end position="961"/>
    </location>
</feature>
<feature type="domain" description="Sushi" evidence="6">
    <location>
        <begin position="840"/>
        <end position="897"/>
    </location>
</feature>
<feature type="domain" description="Sushi" evidence="6">
    <location>
        <begin position="409"/>
        <end position="471"/>
    </location>
</feature>
<accession>A0A9Q0DE25</accession>
<dbReference type="InterPro" id="IPR035976">
    <property type="entry name" value="Sushi/SCR/CCP_sf"/>
</dbReference>
<proteinExistence type="predicted"/>
<dbReference type="PANTHER" id="PTHR45656">
    <property type="entry name" value="PROTEIN CBR-CLEC-78"/>
    <property type="match status" value="1"/>
</dbReference>
<reference evidence="7" key="1">
    <citation type="submission" date="2022-07" db="EMBL/GenBank/DDBJ databases">
        <title>Chromosome-level genome of Muraenolepis orangiensis.</title>
        <authorList>
            <person name="Kim J."/>
        </authorList>
    </citation>
    <scope>NUCLEOTIDE SEQUENCE</scope>
    <source>
        <strain evidence="7">KU_S4_2022</strain>
        <tissue evidence="7">Muscle</tissue>
    </source>
</reference>
<keyword evidence="4" id="KW-0768">Sushi</keyword>
<organism evidence="7 8">
    <name type="scientific">Muraenolepis orangiensis</name>
    <name type="common">Patagonian moray cod</name>
    <dbReference type="NCBI Taxonomy" id="630683"/>
    <lineage>
        <taxon>Eukaryota</taxon>
        <taxon>Metazoa</taxon>
        <taxon>Chordata</taxon>
        <taxon>Craniata</taxon>
        <taxon>Vertebrata</taxon>
        <taxon>Euteleostomi</taxon>
        <taxon>Actinopterygii</taxon>
        <taxon>Neopterygii</taxon>
        <taxon>Teleostei</taxon>
        <taxon>Neoteleostei</taxon>
        <taxon>Acanthomorphata</taxon>
        <taxon>Zeiogadaria</taxon>
        <taxon>Gadariae</taxon>
        <taxon>Gadiformes</taxon>
        <taxon>Muraenolepidoidei</taxon>
        <taxon>Muraenolepididae</taxon>
        <taxon>Muraenolepis</taxon>
    </lineage>
</organism>
<keyword evidence="2" id="KW-0677">Repeat</keyword>
<dbReference type="PANTHER" id="PTHR45656:SF4">
    <property type="entry name" value="PROTEIN CBR-CLEC-78"/>
    <property type="match status" value="1"/>
</dbReference>
<evidence type="ECO:0000256" key="4">
    <source>
        <dbReference type="PROSITE-ProRule" id="PRU00302"/>
    </source>
</evidence>
<keyword evidence="1 5" id="KW-0732">Signal</keyword>
<evidence type="ECO:0000256" key="3">
    <source>
        <dbReference type="ARBA" id="ARBA00023157"/>
    </source>
</evidence>
<feature type="non-terminal residue" evidence="7">
    <location>
        <position position="961"/>
    </location>
</feature>
<name>A0A9Q0DE25_9TELE</name>
<evidence type="ECO:0000313" key="8">
    <source>
        <dbReference type="Proteomes" id="UP001148018"/>
    </source>
</evidence>
<evidence type="ECO:0000259" key="6">
    <source>
        <dbReference type="PROSITE" id="PS50923"/>
    </source>
</evidence>
<keyword evidence="8" id="KW-1185">Reference proteome</keyword>
<dbReference type="SMART" id="SM00032">
    <property type="entry name" value="CCP"/>
    <property type="match status" value="15"/>
</dbReference>
<feature type="domain" description="Sushi" evidence="6">
    <location>
        <begin position="227"/>
        <end position="284"/>
    </location>
</feature>
<dbReference type="EMBL" id="JANIIK010000117">
    <property type="protein sequence ID" value="KAJ3586582.1"/>
    <property type="molecule type" value="Genomic_DNA"/>
</dbReference>
<feature type="domain" description="Sushi" evidence="6">
    <location>
        <begin position="32"/>
        <end position="98"/>
    </location>
</feature>
<evidence type="ECO:0000256" key="5">
    <source>
        <dbReference type="SAM" id="SignalP"/>
    </source>
</evidence>